<dbReference type="EMBL" id="CP045121">
    <property type="protein sequence ID" value="QIN77895.1"/>
    <property type="molecule type" value="Genomic_DNA"/>
</dbReference>
<keyword evidence="1" id="KW-0812">Transmembrane</keyword>
<dbReference type="Proteomes" id="UP000502706">
    <property type="component" value="Chromosome"/>
</dbReference>
<proteinExistence type="predicted"/>
<evidence type="ECO:0000256" key="1">
    <source>
        <dbReference type="SAM" id="Phobius"/>
    </source>
</evidence>
<organism evidence="2 3">
    <name type="scientific">Rubrobacter marinus</name>
    <dbReference type="NCBI Taxonomy" id="2653852"/>
    <lineage>
        <taxon>Bacteria</taxon>
        <taxon>Bacillati</taxon>
        <taxon>Actinomycetota</taxon>
        <taxon>Rubrobacteria</taxon>
        <taxon>Rubrobacterales</taxon>
        <taxon>Rubrobacteraceae</taxon>
        <taxon>Rubrobacter</taxon>
    </lineage>
</organism>
<evidence type="ECO:0000313" key="3">
    <source>
        <dbReference type="Proteomes" id="UP000502706"/>
    </source>
</evidence>
<dbReference type="RefSeq" id="WP_166395574.1">
    <property type="nucleotide sequence ID" value="NZ_CP045121.1"/>
</dbReference>
<keyword evidence="1" id="KW-0472">Membrane</keyword>
<dbReference type="KEGG" id="rmar:GBA65_04480"/>
<feature type="transmembrane region" description="Helical" evidence="1">
    <location>
        <begin position="34"/>
        <end position="54"/>
    </location>
</feature>
<sequence>MRSTPTSDDALGLWYALGRLYDGAAGWGRRATMAGFAAACLVGASVLLSAPVFGTSWAGPYAAAIPVAAGLVLGGGLFGWRRVRFRRRRAALGRALDARGLDADRPTLAGLGAYYDVQLVLLRSEYEYLKGRRGARARRSARLLEETFGFAPEDPFETGPLNVAPDTEAMGALRRRWEGRLEAGRGHGGPPRLGAREDLAFRVFPREMDVLEELEMRAAYLRISCGLLRERYGKKGAVGLPESLRQRAERDVREYRSVGGGP</sequence>
<gene>
    <name evidence="2" type="ORF">GBA65_04480</name>
</gene>
<dbReference type="AlphaFoldDB" id="A0A6G8PUX8"/>
<protein>
    <submittedName>
        <fullName evidence="2">Uncharacterized protein</fullName>
    </submittedName>
</protein>
<feature type="transmembrane region" description="Helical" evidence="1">
    <location>
        <begin position="60"/>
        <end position="80"/>
    </location>
</feature>
<evidence type="ECO:0000313" key="2">
    <source>
        <dbReference type="EMBL" id="QIN77895.1"/>
    </source>
</evidence>
<keyword evidence="3" id="KW-1185">Reference proteome</keyword>
<name>A0A6G8PUX8_9ACTN</name>
<accession>A0A6G8PUX8</accession>
<reference evidence="2 3" key="1">
    <citation type="submission" date="2019-10" db="EMBL/GenBank/DDBJ databases">
        <title>Rubrobacter sp nov SCSIO 52915 isolated from a deep-sea sediment in the South China Sea.</title>
        <authorList>
            <person name="Chen R.W."/>
        </authorList>
    </citation>
    <scope>NUCLEOTIDE SEQUENCE [LARGE SCALE GENOMIC DNA]</scope>
    <source>
        <strain evidence="2 3">SCSIO 52915</strain>
    </source>
</reference>
<keyword evidence="1" id="KW-1133">Transmembrane helix</keyword>